<feature type="transmembrane region" description="Helical" evidence="1">
    <location>
        <begin position="47"/>
        <end position="68"/>
    </location>
</feature>
<evidence type="ECO:0000313" key="2">
    <source>
        <dbReference type="EMBL" id="MDT0337517.1"/>
    </source>
</evidence>
<reference evidence="2" key="1">
    <citation type="submission" date="2023-02" db="EMBL/GenBank/DDBJ databases">
        <title>Description of Herbaspirillum huttiense subsp. nephrolepsisexaltata and Herbaspirillum huttiense subsp. lycopersicon.</title>
        <authorList>
            <person name="Poudel M."/>
            <person name="Sharma A."/>
            <person name="Goss E."/>
            <person name="Tapia J.H."/>
            <person name="Harmon C.M."/>
            <person name="Jones J.B."/>
        </authorList>
    </citation>
    <scope>NUCLEOTIDE SEQUENCE</scope>
    <source>
        <strain evidence="2">NC40101</strain>
    </source>
</reference>
<keyword evidence="1" id="KW-0472">Membrane</keyword>
<name>A0AAE4K6Q0_9BURK</name>
<comment type="caution">
    <text evidence="2">The sequence shown here is derived from an EMBL/GenBank/DDBJ whole genome shotgun (WGS) entry which is preliminary data.</text>
</comment>
<protein>
    <submittedName>
        <fullName evidence="2">Uncharacterized protein</fullName>
    </submittedName>
</protein>
<gene>
    <name evidence="2" type="ORF">RJN63_11805</name>
</gene>
<evidence type="ECO:0000256" key="1">
    <source>
        <dbReference type="SAM" id="Phobius"/>
    </source>
</evidence>
<feature type="transmembrane region" description="Helical" evidence="1">
    <location>
        <begin position="6"/>
        <end position="35"/>
    </location>
</feature>
<keyword evidence="1" id="KW-0812">Transmembrane</keyword>
<accession>A0AAE4K6Q0</accession>
<organism evidence="2">
    <name type="scientific">Herbaspirillum huttiense subsp. nephrolepidis</name>
    <dbReference type="NCBI Taxonomy" id="3075126"/>
    <lineage>
        <taxon>Bacteria</taxon>
        <taxon>Pseudomonadati</taxon>
        <taxon>Pseudomonadota</taxon>
        <taxon>Betaproteobacteria</taxon>
        <taxon>Burkholderiales</taxon>
        <taxon>Oxalobacteraceae</taxon>
        <taxon>Herbaspirillum</taxon>
    </lineage>
</organism>
<dbReference type="AlphaFoldDB" id="A0AAE4K6Q0"/>
<feature type="transmembrane region" description="Helical" evidence="1">
    <location>
        <begin position="88"/>
        <end position="109"/>
    </location>
</feature>
<dbReference type="EMBL" id="JAVRAA010000005">
    <property type="protein sequence ID" value="MDT0337517.1"/>
    <property type="molecule type" value="Genomic_DNA"/>
</dbReference>
<keyword evidence="1" id="KW-1133">Transmembrane helix</keyword>
<sequence length="123" mass="12971">MDIFLGWLTAAVIGCFGLGYPGDACIAGAACGIGVVLTMTMGNTTPLFVASSPGLLIFMKFSLLPMVLSTQGGQNLSYLSSSFFTSKSTIIGLSTLSIVVLAVLFFCWLEGIEISPRSDDDWN</sequence>
<dbReference type="RefSeq" id="WP_284076985.1">
    <property type="nucleotide sequence ID" value="NZ_JAVLSM010000007.1"/>
</dbReference>
<proteinExistence type="predicted"/>